<reference evidence="2 3" key="1">
    <citation type="journal article" date="2015" name="Stand. Genomic Sci.">
        <title>High quality draft genome sequence of the moderately halophilic bacterium Pontibacillus yanchengensis Y32(T) and comparison among Pontibacillus genomes.</title>
        <authorList>
            <person name="Huang J."/>
            <person name="Qiao Z.X."/>
            <person name="Tang J.W."/>
            <person name="Wang G."/>
        </authorList>
    </citation>
    <scope>NUCLEOTIDE SEQUENCE [LARGE SCALE GENOMIC DNA]</scope>
    <source>
        <strain evidence="2 3">Y32</strain>
    </source>
</reference>
<organism evidence="2 3">
    <name type="scientific">Pontibacillus yanchengensis Y32</name>
    <dbReference type="NCBI Taxonomy" id="1385514"/>
    <lineage>
        <taxon>Bacteria</taxon>
        <taxon>Bacillati</taxon>
        <taxon>Bacillota</taxon>
        <taxon>Bacilli</taxon>
        <taxon>Bacillales</taxon>
        <taxon>Bacillaceae</taxon>
        <taxon>Pontibacillus</taxon>
    </lineage>
</organism>
<keyword evidence="3" id="KW-1185">Reference proteome</keyword>
<feature type="chain" id="PRO_5038791776" description="Extracellular protein" evidence="1">
    <location>
        <begin position="26"/>
        <end position="297"/>
    </location>
</feature>
<comment type="caution">
    <text evidence="2">The sequence shown here is derived from an EMBL/GenBank/DDBJ whole genome shotgun (WGS) entry which is preliminary data.</text>
</comment>
<dbReference type="AlphaFoldDB" id="A0A0A2TZB7"/>
<dbReference type="RefSeq" id="WP_036815257.1">
    <property type="nucleotide sequence ID" value="NZ_AVBF01000001.1"/>
</dbReference>
<dbReference type="Pfam" id="PF06207">
    <property type="entry name" value="DUF1002"/>
    <property type="match status" value="1"/>
</dbReference>
<evidence type="ECO:0000313" key="3">
    <source>
        <dbReference type="Proteomes" id="UP000030147"/>
    </source>
</evidence>
<evidence type="ECO:0000256" key="1">
    <source>
        <dbReference type="SAM" id="SignalP"/>
    </source>
</evidence>
<proteinExistence type="predicted"/>
<keyword evidence="1" id="KW-0732">Signal</keyword>
<dbReference type="OrthoDB" id="9810153at2"/>
<dbReference type="Proteomes" id="UP000030147">
    <property type="component" value="Unassembled WGS sequence"/>
</dbReference>
<accession>A0A0A2TZB7</accession>
<feature type="signal peptide" evidence="1">
    <location>
        <begin position="1"/>
        <end position="25"/>
    </location>
</feature>
<dbReference type="eggNOG" id="COG4086">
    <property type="taxonomic scope" value="Bacteria"/>
</dbReference>
<dbReference type="STRING" id="1385514.N782_00855"/>
<dbReference type="InterPro" id="IPR009343">
    <property type="entry name" value="DUF1002"/>
</dbReference>
<evidence type="ECO:0008006" key="4">
    <source>
        <dbReference type="Google" id="ProtNLM"/>
    </source>
</evidence>
<evidence type="ECO:0000313" key="2">
    <source>
        <dbReference type="EMBL" id="KGP74620.1"/>
    </source>
</evidence>
<gene>
    <name evidence="2" type="ORF">N782_00855</name>
</gene>
<dbReference type="EMBL" id="AVBF01000001">
    <property type="protein sequence ID" value="KGP74620.1"/>
    <property type="molecule type" value="Genomic_DNA"/>
</dbReference>
<name>A0A0A2TZB7_9BACI</name>
<sequence>MKRRILATMLVLALMMVGLPQFVLADAAPGDEIVSLGADLSEEQKQSLLNEMDVSENVMTVTVTNKEEHEYLGDYISKAQIGTRAISSSKITIGEKGDGLTVETNHINWVTADMYKSALATAGVEDAHIYATAPFDVSGTAALTGLLKAYETSTGEAIAEDVKQAANQEMVTTAKLGEDLGKEEATQLVTAIKSELANNTPQNKEEMQNLIQTQAEKLNLNITDEQLTNLTDLFMNLKDINIDWNAVGDRMGEMKQKVDEFLNSEQGQNFLDRIGNFVKSVVSAIGDFFSGLLSNNN</sequence>
<protein>
    <recommendedName>
        <fullName evidence="4">Extracellular protein</fullName>
    </recommendedName>
</protein>